<evidence type="ECO:0008006" key="3">
    <source>
        <dbReference type="Google" id="ProtNLM"/>
    </source>
</evidence>
<feature type="non-terminal residue" evidence="1">
    <location>
        <position position="1"/>
    </location>
</feature>
<keyword evidence="2" id="KW-1185">Reference proteome</keyword>
<reference evidence="1" key="1">
    <citation type="submission" date="2022-08" db="EMBL/GenBank/DDBJ databases">
        <authorList>
            <consortium name="DOE Joint Genome Institute"/>
            <person name="Min B."/>
            <person name="Riley R."/>
            <person name="Sierra-Patev S."/>
            <person name="Naranjo-Ortiz M."/>
            <person name="Looney B."/>
            <person name="Konkel Z."/>
            <person name="Slot J.C."/>
            <person name="Sakamoto Y."/>
            <person name="Steenwyk J.L."/>
            <person name="Rokas A."/>
            <person name="Carro J."/>
            <person name="Camarero S."/>
            <person name="Ferreira P."/>
            <person name="Molpeceres G."/>
            <person name="Ruiz-Duenas F.J."/>
            <person name="Serrano A."/>
            <person name="Henrissat B."/>
            <person name="Drula E."/>
            <person name="Hughes K.W."/>
            <person name="Mata J.L."/>
            <person name="Ishikawa N.K."/>
            <person name="Vargas-Isla R."/>
            <person name="Ushijima S."/>
            <person name="Smith C.A."/>
            <person name="Ahrendt S."/>
            <person name="Andreopoulos W."/>
            <person name="He G."/>
            <person name="Labutti K."/>
            <person name="Lipzen A."/>
            <person name="Ng V."/>
            <person name="Sandor L."/>
            <person name="Barry K."/>
            <person name="Martinez A.T."/>
            <person name="Xiao Y."/>
            <person name="Gibbons J.G."/>
            <person name="Terashima K."/>
            <person name="Hibbett D.S."/>
            <person name="Grigoriev I.V."/>
        </authorList>
    </citation>
    <scope>NUCLEOTIDE SEQUENCE</scope>
    <source>
        <strain evidence="1">TFB9207</strain>
    </source>
</reference>
<protein>
    <recommendedName>
        <fullName evidence="3">Reverse transcriptase domain-containing protein</fullName>
    </recommendedName>
</protein>
<gene>
    <name evidence="1" type="ORF">F5878DRAFT_502751</name>
</gene>
<dbReference type="AlphaFoldDB" id="A0AA38PLX0"/>
<proteinExistence type="predicted"/>
<feature type="non-terminal residue" evidence="1">
    <location>
        <position position="128"/>
    </location>
</feature>
<dbReference type="EMBL" id="MU805938">
    <property type="protein sequence ID" value="KAJ3845299.1"/>
    <property type="molecule type" value="Genomic_DNA"/>
</dbReference>
<evidence type="ECO:0000313" key="1">
    <source>
        <dbReference type="EMBL" id="KAJ3845299.1"/>
    </source>
</evidence>
<accession>A0AA38PLX0</accession>
<dbReference type="Proteomes" id="UP001163846">
    <property type="component" value="Unassembled WGS sequence"/>
</dbReference>
<evidence type="ECO:0000313" key="2">
    <source>
        <dbReference type="Proteomes" id="UP001163846"/>
    </source>
</evidence>
<sequence>GVPREITSWMRRRYTQRATKLSFDDYVSDSFPVAGGEDQGDPFAAVGYILYAAKLMELFRKATKEQGLGFMDDVAGMTWAESFEDAHRGLTNLMERNNGVGEWARDHNCEFGFDKFKLVDFTRQRERI</sequence>
<name>A0AA38PLX0_9AGAR</name>
<comment type="caution">
    <text evidence="1">The sequence shown here is derived from an EMBL/GenBank/DDBJ whole genome shotgun (WGS) entry which is preliminary data.</text>
</comment>
<organism evidence="1 2">
    <name type="scientific">Lentinula raphanica</name>
    <dbReference type="NCBI Taxonomy" id="153919"/>
    <lineage>
        <taxon>Eukaryota</taxon>
        <taxon>Fungi</taxon>
        <taxon>Dikarya</taxon>
        <taxon>Basidiomycota</taxon>
        <taxon>Agaricomycotina</taxon>
        <taxon>Agaricomycetes</taxon>
        <taxon>Agaricomycetidae</taxon>
        <taxon>Agaricales</taxon>
        <taxon>Marasmiineae</taxon>
        <taxon>Omphalotaceae</taxon>
        <taxon>Lentinula</taxon>
    </lineage>
</organism>